<proteinExistence type="predicted"/>
<protein>
    <submittedName>
        <fullName evidence="1">Uncharacterized protein</fullName>
    </submittedName>
</protein>
<evidence type="ECO:0000313" key="2">
    <source>
        <dbReference type="Proteomes" id="UP000650833"/>
    </source>
</evidence>
<dbReference type="AlphaFoldDB" id="A0A8H7QKQ7"/>
<comment type="caution">
    <text evidence="1">The sequence shown here is derived from an EMBL/GenBank/DDBJ whole genome shotgun (WGS) entry which is preliminary data.</text>
</comment>
<dbReference type="EMBL" id="JAEPRC010000655">
    <property type="protein sequence ID" value="KAG2193363.1"/>
    <property type="molecule type" value="Genomic_DNA"/>
</dbReference>
<accession>A0A8H7QKQ7</accession>
<reference evidence="1" key="1">
    <citation type="submission" date="2020-12" db="EMBL/GenBank/DDBJ databases">
        <title>Metabolic potential, ecology and presence of endohyphal bacteria is reflected in genomic diversity of Mucoromycotina.</title>
        <authorList>
            <person name="Muszewska A."/>
            <person name="Okrasinska A."/>
            <person name="Steczkiewicz K."/>
            <person name="Drgas O."/>
            <person name="Orlowska M."/>
            <person name="Perlinska-Lenart U."/>
            <person name="Aleksandrzak-Piekarczyk T."/>
            <person name="Szatraj K."/>
            <person name="Zielenkiewicz U."/>
            <person name="Pilsyk S."/>
            <person name="Malc E."/>
            <person name="Mieczkowski P."/>
            <person name="Kruszewska J.S."/>
            <person name="Biernat P."/>
            <person name="Pawlowska J."/>
        </authorList>
    </citation>
    <scope>NUCLEOTIDE SEQUENCE</scope>
    <source>
        <strain evidence="1">CBS 226.32</strain>
    </source>
</reference>
<organism evidence="1 2">
    <name type="scientific">Mucor plumbeus</name>
    <dbReference type="NCBI Taxonomy" id="97098"/>
    <lineage>
        <taxon>Eukaryota</taxon>
        <taxon>Fungi</taxon>
        <taxon>Fungi incertae sedis</taxon>
        <taxon>Mucoromycota</taxon>
        <taxon>Mucoromycotina</taxon>
        <taxon>Mucoromycetes</taxon>
        <taxon>Mucorales</taxon>
        <taxon>Mucorineae</taxon>
        <taxon>Mucoraceae</taxon>
        <taxon>Mucor</taxon>
    </lineage>
</organism>
<keyword evidence="2" id="KW-1185">Reference proteome</keyword>
<evidence type="ECO:0000313" key="1">
    <source>
        <dbReference type="EMBL" id="KAG2193363.1"/>
    </source>
</evidence>
<sequence length="780" mass="89607">MSILLLDIEESKSTKILESNVLIDEKDTKKDPFINELEKSIHETTVDLPLGKALHLLLNVHRQVFDKAATSIQKSTTAELAIKSSESPTIKAILSIQNYISKDVATLFKQIYNSLKDKFLKRQPNEAAMRIISFFTLHSNSCQIQVQQMLVNELRKPDKKDQLAVVVLLQFFFKYYNESTKTVALIFLNPLVDLIEMRSDQPTLLNCSACELALQFARIVLTSPLNTFTKGETSTNKIMEIEVSELIDKSPEEAWEGLDKSLSVLEKWQKSNTKLELAVYKELHEMIRNETAAWSVILNYITPKNILSEKPLSIKKQKQVLADTEANDSTQLLVLALLQKGQWNELYGNDRSTVIKSTEQDEIKSLVQQKYESSMHLKHLIPQLVTTLPHVFSCSKIKDNELMQRIFDEVKRSSDEVIERLTPMVMNQPEPSICYLLMHIAQQDSQSQFSFDMLSHLITSEEDRTVPILQKNLLHIIKQSNQACELLIKCMEYTDLTTLIRELMKLSIVQNEREKMTCIALISKALLQEHWASSSILNYIELIREFKLHKGFVTKNTVTTPKGPQDIALLKPAAVEMIQTFKDEEVETISISLMISLQLWSTRVREHDFGLALRQLVQYSCGIPKDSTWIEAWKQLSFAFINNHKLVWYVVEACTDILRAQISITQDIVDETSPQYDKLKEDILFLRISPMLILQTIPKEAYDVLQLPKSYVDLIAYKLEKIGVSKDMIKITQLQDIHSPISIQLMDELLQRCLELDHLGQDIKNPIEFSICLLIKLFCM</sequence>
<dbReference type="OrthoDB" id="79603at2759"/>
<dbReference type="Proteomes" id="UP000650833">
    <property type="component" value="Unassembled WGS sequence"/>
</dbReference>
<gene>
    <name evidence="1" type="ORF">INT46_006463</name>
</gene>
<name>A0A8H7QKQ7_9FUNG</name>